<dbReference type="Gene3D" id="2.30.30.40">
    <property type="entry name" value="SH3 Domains"/>
    <property type="match status" value="1"/>
</dbReference>
<dbReference type="RefSeq" id="WP_051051766.1">
    <property type="nucleotide sequence ID" value="NZ_CP068595.1"/>
</dbReference>
<dbReference type="KEGG" id="pson:JI735_25860"/>
<reference evidence="1 2" key="1">
    <citation type="submission" date="2021-01" db="EMBL/GenBank/DDBJ databases">
        <title>Whole genome sequence of Paenibacillus sonchi LMG 24727 for comparative genomics.</title>
        <authorList>
            <person name="Lee G."/>
            <person name="Kim M.-J."/>
            <person name="Lim K."/>
            <person name="Shin J.-H."/>
        </authorList>
    </citation>
    <scope>NUCLEOTIDE SEQUENCE [LARGE SCALE GENOMIC DNA]</scope>
    <source>
        <strain evidence="1 2">LMG 24727</strain>
    </source>
</reference>
<proteinExistence type="predicted"/>
<dbReference type="EMBL" id="CP068595">
    <property type="protein sequence ID" value="QQZ59962.1"/>
    <property type="molecule type" value="Genomic_DNA"/>
</dbReference>
<dbReference type="Proteomes" id="UP000595841">
    <property type="component" value="Chromosome"/>
</dbReference>
<gene>
    <name evidence="1" type="ORF">JI735_25860</name>
</gene>
<sequence>MVKHRGIWSKCLVALVVLIVVYDVKTSGLNVRSGPGTSYPIIAQVSMGTDLVNYTPNGGGTPPISADNQEWLRNYYPNPSIGYYANAALGWSAYYNTVGPTVFNYSDAYVAKTSRVTIMYSSSCTNLSGAIKGFSANYYLQNFDPELKADTCNPNAWRLRDYQGNMESGYVNGWDLKAE</sequence>
<dbReference type="AlphaFoldDB" id="A0A974PAX8"/>
<accession>A0A974PAX8</accession>
<evidence type="ECO:0000313" key="1">
    <source>
        <dbReference type="EMBL" id="QQZ59962.1"/>
    </source>
</evidence>
<evidence type="ECO:0000313" key="2">
    <source>
        <dbReference type="Proteomes" id="UP000595841"/>
    </source>
</evidence>
<keyword evidence="2" id="KW-1185">Reference proteome</keyword>
<protein>
    <submittedName>
        <fullName evidence="1">SH3 domain-containing protein</fullName>
    </submittedName>
</protein>
<organism evidence="1 2">
    <name type="scientific">Paenibacillus sonchi</name>
    <dbReference type="NCBI Taxonomy" id="373687"/>
    <lineage>
        <taxon>Bacteria</taxon>
        <taxon>Bacillati</taxon>
        <taxon>Bacillota</taxon>
        <taxon>Bacilli</taxon>
        <taxon>Bacillales</taxon>
        <taxon>Paenibacillaceae</taxon>
        <taxon>Paenibacillus</taxon>
        <taxon>Paenibacillus sonchi group</taxon>
    </lineage>
</organism>
<name>A0A974PAX8_9BACL</name>